<sequence length="689" mass="78948">MCFLLLVSLIFYLSLPYLPTNLPQIYIISFLTSSEAKRARPSIDSLSDLNRIISADGSPITLIPFVARPQIEEKICEVIGLNLFNMFYEPSHRTQDYLGIVISGGSGTGKTRIGFEINNIVEHNKLAKGLKDELNATFEHIYINMDEIKNLLGPGLDDDANNKYPRIPEHIDEAYKMLTVLIATYFFAKAWSRKKIQNAMELMDSTKGYDYDEVVELIRKEKKLDEPITLIIVLQIDEFQTGNYWTVTLLRIIRSILVQVTHRTLIIPVCTGTAPSKIANLGEYTFSITQYAMANINLSPMNFEDSMSLFKEFTINYYGDSDILPTDDEIFYRCAVNSVRGIPVIIEIAVRTLLHLKNEGVSAFQNYDTAKKYWENLKFRVNQKYSKKHWLSSLHNENNIMKLLFYIHVQKHVTKKDQLSGCTIEEVEASGLIYLDETIKDVEFIPRAPLILIVALVEFFDLHIFFDPILLNPFTLINQDNFPDFILRIHHATYGLMIRTGIRYITLSEIYGRYIDGPRRVLDHRIYVEIIDYHEQPPLIPKDSSKEKFTRPDLDRKRVAVMCSEDIDKRGYQEIDATLGKYIIKLRRRISSADAILPHADEQYKYSEALESGYLVHKDKTGELSIDTVGKEVKKANATGAERLVIVTPKRFEGNIPENCAIVAGADFVNFIIIYADLVARISTEIIDD</sequence>
<keyword evidence="3" id="KW-1185">Reference proteome</keyword>
<keyword evidence="1" id="KW-0732">Signal</keyword>
<protein>
    <submittedName>
        <fullName evidence="2">19784_t:CDS:1</fullName>
    </submittedName>
</protein>
<dbReference type="Proteomes" id="UP001153678">
    <property type="component" value="Unassembled WGS sequence"/>
</dbReference>
<dbReference type="OrthoDB" id="2323037at2759"/>
<dbReference type="InterPro" id="IPR027417">
    <property type="entry name" value="P-loop_NTPase"/>
</dbReference>
<reference evidence="2" key="1">
    <citation type="submission" date="2022-08" db="EMBL/GenBank/DDBJ databases">
        <authorList>
            <person name="Kallberg Y."/>
            <person name="Tangrot J."/>
            <person name="Rosling A."/>
        </authorList>
    </citation>
    <scope>NUCLEOTIDE SEQUENCE</scope>
    <source>
        <strain evidence="2">Wild A</strain>
    </source>
</reference>
<name>A0A9W4SYN1_9GLOM</name>
<feature type="signal peptide" evidence="1">
    <location>
        <begin position="1"/>
        <end position="16"/>
    </location>
</feature>
<proteinExistence type="predicted"/>
<dbReference type="SUPFAM" id="SSF52540">
    <property type="entry name" value="P-loop containing nucleoside triphosphate hydrolases"/>
    <property type="match status" value="1"/>
</dbReference>
<feature type="chain" id="PRO_5040889536" evidence="1">
    <location>
        <begin position="17"/>
        <end position="689"/>
    </location>
</feature>
<dbReference type="AlphaFoldDB" id="A0A9W4SYN1"/>
<dbReference type="EMBL" id="CAMKVN010004047">
    <property type="protein sequence ID" value="CAI2186219.1"/>
    <property type="molecule type" value="Genomic_DNA"/>
</dbReference>
<comment type="caution">
    <text evidence="2">The sequence shown here is derived from an EMBL/GenBank/DDBJ whole genome shotgun (WGS) entry which is preliminary data.</text>
</comment>
<organism evidence="2 3">
    <name type="scientific">Funneliformis geosporum</name>
    <dbReference type="NCBI Taxonomy" id="1117311"/>
    <lineage>
        <taxon>Eukaryota</taxon>
        <taxon>Fungi</taxon>
        <taxon>Fungi incertae sedis</taxon>
        <taxon>Mucoromycota</taxon>
        <taxon>Glomeromycotina</taxon>
        <taxon>Glomeromycetes</taxon>
        <taxon>Glomerales</taxon>
        <taxon>Glomeraceae</taxon>
        <taxon>Funneliformis</taxon>
    </lineage>
</organism>
<evidence type="ECO:0000313" key="3">
    <source>
        <dbReference type="Proteomes" id="UP001153678"/>
    </source>
</evidence>
<evidence type="ECO:0000313" key="2">
    <source>
        <dbReference type="EMBL" id="CAI2186219.1"/>
    </source>
</evidence>
<evidence type="ECO:0000256" key="1">
    <source>
        <dbReference type="SAM" id="SignalP"/>
    </source>
</evidence>
<accession>A0A9W4SYN1</accession>
<gene>
    <name evidence="2" type="ORF">FWILDA_LOCUS12466</name>
</gene>